<feature type="domain" description="N-acyltransferase N-terminal" evidence="1">
    <location>
        <begin position="29"/>
        <end position="155"/>
    </location>
</feature>
<name>A0A6G4XLP4_9ACTN</name>
<keyword evidence="4" id="KW-1185">Reference proteome</keyword>
<reference evidence="3 4" key="1">
    <citation type="submission" date="2020-02" db="EMBL/GenBank/DDBJ databases">
        <title>Whole-genome analyses of novel actinobacteria.</title>
        <authorList>
            <person name="Sahin N."/>
            <person name="Tokatli A."/>
        </authorList>
    </citation>
    <scope>NUCLEOTIDE SEQUENCE [LARGE SCALE GENOMIC DNA]</scope>
    <source>
        <strain evidence="3 4">YC504</strain>
    </source>
</reference>
<evidence type="ECO:0000259" key="1">
    <source>
        <dbReference type="Pfam" id="PF18082"/>
    </source>
</evidence>
<dbReference type="Pfam" id="PF18082">
    <property type="entry name" value="NAT_N"/>
    <property type="match status" value="1"/>
</dbReference>
<evidence type="ECO:0000259" key="2">
    <source>
        <dbReference type="Pfam" id="PF18164"/>
    </source>
</evidence>
<accession>A0A6G4XLP4</accession>
<gene>
    <name evidence="3" type="ORF">G6045_21100</name>
</gene>
<sequence length="318" mass="35384">MTPDDWFDILCSPRADARIPDPKPLSDAEIATALDVFAIPEPDRIPLAATLPDPRRTPRLWEALLDCRRTLFTTPGAVRWPNAPAELGEAGRYFYAHLCFLSLSHALTLREARAIPDEVTRATFADLGSKLTTYRLAHGIGGFDRQTWIIRHLRGTLHRLGRLQFELRTYDSPSWGAQGAPAGGPGEDEPVLDVHIAEDGPLTTAACDASVAAARPFFARHHPEHPAAFATCHSWLLDPALGNHLKPHANIVSFQRRFTLHGDSPVCDEDVLEFVFHTRPGTTSTAALPRDNTLQRVLLDQLDRGGHWHLRRGWLRLP</sequence>
<dbReference type="EMBL" id="JAAKZW010000089">
    <property type="protein sequence ID" value="NGO78143.1"/>
    <property type="molecule type" value="Genomic_DNA"/>
</dbReference>
<feature type="domain" description="GNAT-like C-terminal" evidence="2">
    <location>
        <begin position="157"/>
        <end position="315"/>
    </location>
</feature>
<proteinExistence type="predicted"/>
<dbReference type="Proteomes" id="UP000481109">
    <property type="component" value="Unassembled WGS sequence"/>
</dbReference>
<comment type="caution">
    <text evidence="3">The sequence shown here is derived from an EMBL/GenBank/DDBJ whole genome shotgun (WGS) entry which is preliminary data.</text>
</comment>
<evidence type="ECO:0000313" key="3">
    <source>
        <dbReference type="EMBL" id="NGO78143.1"/>
    </source>
</evidence>
<protein>
    <submittedName>
        <fullName evidence="3">DUF5596 domain-containing protein</fullName>
    </submittedName>
</protein>
<dbReference type="Gene3D" id="3.40.630.120">
    <property type="match status" value="1"/>
</dbReference>
<evidence type="ECO:0000313" key="4">
    <source>
        <dbReference type="Proteomes" id="UP000481109"/>
    </source>
</evidence>
<dbReference type="RefSeq" id="WP_165333594.1">
    <property type="nucleotide sequence ID" value="NZ_JAAKZW010000089.1"/>
</dbReference>
<organism evidence="3 4">
    <name type="scientific">Streptomyces mesophilus</name>
    <dbReference type="NCBI Taxonomy" id="1775132"/>
    <lineage>
        <taxon>Bacteria</taxon>
        <taxon>Bacillati</taxon>
        <taxon>Actinomycetota</taxon>
        <taxon>Actinomycetes</taxon>
        <taxon>Kitasatosporales</taxon>
        <taxon>Streptomycetaceae</taxon>
        <taxon>Streptomyces</taxon>
    </lineage>
</organism>
<dbReference type="Pfam" id="PF18164">
    <property type="entry name" value="GNAT_C"/>
    <property type="match status" value="1"/>
</dbReference>
<dbReference type="InterPro" id="IPR041273">
    <property type="entry name" value="NAT_N"/>
</dbReference>
<dbReference type="InterPro" id="IPR041644">
    <property type="entry name" value="GNAT_C"/>
</dbReference>
<dbReference type="AlphaFoldDB" id="A0A6G4XLP4"/>